<comment type="caution">
    <text evidence="2">The sequence shown here is derived from an EMBL/GenBank/DDBJ whole genome shotgun (WGS) entry which is preliminary data.</text>
</comment>
<dbReference type="SUPFAM" id="SSF53474">
    <property type="entry name" value="alpha/beta-Hydrolases"/>
    <property type="match status" value="1"/>
</dbReference>
<evidence type="ECO:0000313" key="3">
    <source>
        <dbReference type="Proteomes" id="UP001595901"/>
    </source>
</evidence>
<evidence type="ECO:0000259" key="1">
    <source>
        <dbReference type="Pfam" id="PF08840"/>
    </source>
</evidence>
<dbReference type="RefSeq" id="WP_380431261.1">
    <property type="nucleotide sequence ID" value="NZ_JBHSAC010000045.1"/>
</dbReference>
<dbReference type="PANTHER" id="PTHR10824">
    <property type="entry name" value="ACYL-COENZYME A THIOESTERASE-RELATED"/>
    <property type="match status" value="1"/>
</dbReference>
<dbReference type="EMBL" id="JBHSAC010000045">
    <property type="protein sequence ID" value="MFC3932131.1"/>
    <property type="molecule type" value="Genomic_DNA"/>
</dbReference>
<feature type="domain" description="BAAT/Acyl-CoA thioester hydrolase C-terminal" evidence="1">
    <location>
        <begin position="110"/>
        <end position="309"/>
    </location>
</feature>
<sequence length="310" mass="35721">MEDIPLHRDFEILVEIFDERGEKIDDYKFHRYYQLPHVQFKNINFSKTRARLFYPKEGQNLPAIIVLSGSDGRIEKAQNIAQLLANRGFVTLALSYFGLSGIPTHLDRIALETVEEGVHYLISLPQVDRNRIGLYGRSKGAEMALCAASVIPNFKCLVVNSPSCAVMEGLKRFKNSGHSSWTYKGKELPFTKFSLSDFIKGKVYGRPIVHYYKNSFISIEKVKAHLLMIGTKEDEIWPAVQSIEQLKRRWQSSYSSQEYELQTLILENSGHMLTVAYQPNNRYKKFAWQNLLADSQQSWQATLSFFSNYL</sequence>
<dbReference type="Gene3D" id="3.40.50.1820">
    <property type="entry name" value="alpha/beta hydrolase"/>
    <property type="match status" value="1"/>
</dbReference>
<protein>
    <submittedName>
        <fullName evidence="2">Alpha/beta hydrolase</fullName>
    </submittedName>
</protein>
<accession>A0ABV8D111</accession>
<proteinExistence type="predicted"/>
<dbReference type="InterPro" id="IPR016662">
    <property type="entry name" value="Acyl-CoA_thioEstase_long-chain"/>
</dbReference>
<name>A0ABV8D111_9STRE</name>
<gene>
    <name evidence="2" type="ORF">ACFOSE_04985</name>
</gene>
<dbReference type="PANTHER" id="PTHR10824:SF4">
    <property type="entry name" value="ACYL-COENZYME A THIOESTERASE 1-LIKE"/>
    <property type="match status" value="1"/>
</dbReference>
<dbReference type="Pfam" id="PF08840">
    <property type="entry name" value="BAAT_C"/>
    <property type="match status" value="1"/>
</dbReference>
<dbReference type="InterPro" id="IPR029058">
    <property type="entry name" value="AB_hydrolase_fold"/>
</dbReference>
<organism evidence="2 3">
    <name type="scientific">Streptococcus dentapri</name>
    <dbReference type="NCBI Taxonomy" id="573564"/>
    <lineage>
        <taxon>Bacteria</taxon>
        <taxon>Bacillati</taxon>
        <taxon>Bacillota</taxon>
        <taxon>Bacilli</taxon>
        <taxon>Lactobacillales</taxon>
        <taxon>Streptococcaceae</taxon>
        <taxon>Streptococcus</taxon>
    </lineage>
</organism>
<keyword evidence="3" id="KW-1185">Reference proteome</keyword>
<dbReference type="PIRSF" id="PIRSF016521">
    <property type="entry name" value="Acyl-CoA_hydro"/>
    <property type="match status" value="1"/>
</dbReference>
<dbReference type="GO" id="GO:0016787">
    <property type="term" value="F:hydrolase activity"/>
    <property type="evidence" value="ECO:0007669"/>
    <property type="project" value="UniProtKB-KW"/>
</dbReference>
<dbReference type="InterPro" id="IPR014940">
    <property type="entry name" value="BAAT_C"/>
</dbReference>
<keyword evidence="2" id="KW-0378">Hydrolase</keyword>
<evidence type="ECO:0000313" key="2">
    <source>
        <dbReference type="EMBL" id="MFC3932131.1"/>
    </source>
</evidence>
<dbReference type="Proteomes" id="UP001595901">
    <property type="component" value="Unassembled WGS sequence"/>
</dbReference>
<reference evidence="3" key="1">
    <citation type="journal article" date="2019" name="Int. J. Syst. Evol. Microbiol.">
        <title>The Global Catalogue of Microorganisms (GCM) 10K type strain sequencing project: providing services to taxonomists for standard genome sequencing and annotation.</title>
        <authorList>
            <consortium name="The Broad Institute Genomics Platform"/>
            <consortium name="The Broad Institute Genome Sequencing Center for Infectious Disease"/>
            <person name="Wu L."/>
            <person name="Ma J."/>
        </authorList>
    </citation>
    <scope>NUCLEOTIDE SEQUENCE [LARGE SCALE GENOMIC DNA]</scope>
    <source>
        <strain evidence="3">CCUG 58728</strain>
    </source>
</reference>